<reference evidence="1 2" key="1">
    <citation type="submission" date="2016-05" db="EMBL/GenBank/DDBJ databases">
        <title>Comparative analysis of secretome profiles of manganese(II)-oxidizing ascomycete fungi.</title>
        <authorList>
            <consortium name="DOE Joint Genome Institute"/>
            <person name="Zeiner C.A."/>
            <person name="Purvine S.O."/>
            <person name="Zink E.M."/>
            <person name="Wu S."/>
            <person name="Pasa-Tolic L."/>
            <person name="Chaput D.L."/>
            <person name="Haridas S."/>
            <person name="Grigoriev I.V."/>
            <person name="Santelli C.M."/>
            <person name="Hansel C.M."/>
        </authorList>
    </citation>
    <scope>NUCLEOTIDE SEQUENCE [LARGE SCALE GENOMIC DNA]</scope>
    <source>
        <strain evidence="1 2">AP3s5-JAC2a</strain>
    </source>
</reference>
<dbReference type="GeneID" id="28767253"/>
<sequence>MHPTMAALRIDSSEILPEEVTELAATSNHRVDVLEQSKRNIDSMPAEAISEAASPLEVFVKGNKSSEQFEKGLADTALNGSIDGNDRINELKNEIHPLLGRDRWSDSGFSKITADKWEQLEPSVTLNQGSNITTAKIRKDSSTESSYLDMTSSVSATDDVVDRILDKITEMIKSKFKHLEHGHPAKFSI</sequence>
<protein>
    <submittedName>
        <fullName evidence="1">Uncharacterized protein</fullName>
    </submittedName>
</protein>
<gene>
    <name evidence="1" type="ORF">CC84DRAFT_1232577</name>
</gene>
<organism evidence="1 2">
    <name type="scientific">Paraphaeosphaeria sporulosa</name>
    <dbReference type="NCBI Taxonomy" id="1460663"/>
    <lineage>
        <taxon>Eukaryota</taxon>
        <taxon>Fungi</taxon>
        <taxon>Dikarya</taxon>
        <taxon>Ascomycota</taxon>
        <taxon>Pezizomycotina</taxon>
        <taxon>Dothideomycetes</taxon>
        <taxon>Pleosporomycetidae</taxon>
        <taxon>Pleosporales</taxon>
        <taxon>Massarineae</taxon>
        <taxon>Didymosphaeriaceae</taxon>
        <taxon>Paraphaeosphaeria</taxon>
    </lineage>
</organism>
<name>A0A177BXH5_9PLEO</name>
<keyword evidence="2" id="KW-1185">Reference proteome</keyword>
<dbReference type="EMBL" id="KV441562">
    <property type="protein sequence ID" value="OAF99217.1"/>
    <property type="molecule type" value="Genomic_DNA"/>
</dbReference>
<accession>A0A177BXH5</accession>
<dbReference type="InParanoid" id="A0A177BXH5"/>
<dbReference type="AlphaFoldDB" id="A0A177BXH5"/>
<evidence type="ECO:0000313" key="2">
    <source>
        <dbReference type="Proteomes" id="UP000077069"/>
    </source>
</evidence>
<evidence type="ECO:0000313" key="1">
    <source>
        <dbReference type="EMBL" id="OAF99217.1"/>
    </source>
</evidence>
<dbReference type="Proteomes" id="UP000077069">
    <property type="component" value="Unassembled WGS sequence"/>
</dbReference>
<dbReference type="RefSeq" id="XP_018029583.1">
    <property type="nucleotide sequence ID" value="XM_018183767.1"/>
</dbReference>
<proteinExistence type="predicted"/>